<feature type="transmembrane region" description="Helical" evidence="1">
    <location>
        <begin position="12"/>
        <end position="33"/>
    </location>
</feature>
<dbReference type="GO" id="GO:0005886">
    <property type="term" value="C:plasma membrane"/>
    <property type="evidence" value="ECO:0007669"/>
    <property type="project" value="TreeGrafter"/>
</dbReference>
<feature type="transmembrane region" description="Helical" evidence="1">
    <location>
        <begin position="191"/>
        <end position="214"/>
    </location>
</feature>
<dbReference type="InterPro" id="IPR052372">
    <property type="entry name" value="YpjD/HemX"/>
</dbReference>
<feature type="transmembrane region" description="Helical" evidence="1">
    <location>
        <begin position="139"/>
        <end position="165"/>
    </location>
</feature>
<keyword evidence="1" id="KW-0472">Membrane</keyword>
<sequence length="284" mass="30333">MPAGFDQGARITMMFFSLAGIFLYLVATVLLGLDLTSEASPGKGRAIRAGVIVAAAAGAVLHGAALYRVVLADAGPNLGFFTVASLVAWGIVLVLLMGAIARPLANLGILVLPLAATMAAMALIYPGRHVLSAGMGAGVAIHVVISILAASVLGIAAFQTVFLAFQERSLRRKRLGNVLGIFPPLTTQESILFQLIGFGFFLLSLSLVSGMAFLNDMLAQHLTHKTVLSLLAWAMFAVLLWGRWRFGWRGRKAIRWSLAGFSMLMLAYFGSKLVLEVILGRAWY</sequence>
<evidence type="ECO:0000256" key="1">
    <source>
        <dbReference type="SAM" id="Phobius"/>
    </source>
</evidence>
<name>A0A450YJH1_9GAMM</name>
<reference evidence="3" key="1">
    <citation type="submission" date="2019-02" db="EMBL/GenBank/DDBJ databases">
        <authorList>
            <person name="Gruber-Vodicka R. H."/>
            <person name="Seah K. B. B."/>
        </authorList>
    </citation>
    <scope>NUCLEOTIDE SEQUENCE</scope>
    <source>
        <strain evidence="3">BECK_S1321</strain>
    </source>
</reference>
<dbReference type="GO" id="GO:0020037">
    <property type="term" value="F:heme binding"/>
    <property type="evidence" value="ECO:0007669"/>
    <property type="project" value="InterPro"/>
</dbReference>
<feature type="transmembrane region" description="Helical" evidence="1">
    <location>
        <begin position="226"/>
        <end position="244"/>
    </location>
</feature>
<gene>
    <name evidence="3" type="ORF">BECKSD772F_GA0070984_109910</name>
</gene>
<dbReference type="InterPro" id="IPR002541">
    <property type="entry name" value="Cyt_c_assembly"/>
</dbReference>
<accession>A0A450YJH1</accession>
<feature type="transmembrane region" description="Helical" evidence="1">
    <location>
        <begin position="107"/>
        <end position="127"/>
    </location>
</feature>
<evidence type="ECO:0000259" key="2">
    <source>
        <dbReference type="Pfam" id="PF01578"/>
    </source>
</evidence>
<dbReference type="PANTHER" id="PTHR38034:SF1">
    <property type="entry name" value="INNER MEMBRANE PROTEIN YPJD"/>
    <property type="match status" value="1"/>
</dbReference>
<proteinExistence type="predicted"/>
<dbReference type="EMBL" id="CAADFR010000099">
    <property type="protein sequence ID" value="VFK41683.1"/>
    <property type="molecule type" value="Genomic_DNA"/>
</dbReference>
<dbReference type="AlphaFoldDB" id="A0A450YJH1"/>
<dbReference type="Pfam" id="PF01578">
    <property type="entry name" value="Cytochrom_C_asm"/>
    <property type="match status" value="1"/>
</dbReference>
<dbReference type="GO" id="GO:0017004">
    <property type="term" value="P:cytochrome complex assembly"/>
    <property type="evidence" value="ECO:0007669"/>
    <property type="project" value="InterPro"/>
</dbReference>
<feature type="transmembrane region" description="Helical" evidence="1">
    <location>
        <begin position="79"/>
        <end position="100"/>
    </location>
</feature>
<evidence type="ECO:0000313" key="3">
    <source>
        <dbReference type="EMBL" id="VFK41683.1"/>
    </source>
</evidence>
<keyword evidence="1" id="KW-1133">Transmembrane helix</keyword>
<dbReference type="PANTHER" id="PTHR38034">
    <property type="entry name" value="INNER MEMBRANE PROTEIN YPJD"/>
    <property type="match status" value="1"/>
</dbReference>
<feature type="transmembrane region" description="Helical" evidence="1">
    <location>
        <begin position="45"/>
        <end position="67"/>
    </location>
</feature>
<protein>
    <submittedName>
        <fullName evidence="3">ABC-type uncharacterized transport system, permease component</fullName>
    </submittedName>
</protein>
<feature type="domain" description="Cytochrome c assembly protein" evidence="2">
    <location>
        <begin position="56"/>
        <end position="278"/>
    </location>
</feature>
<organism evidence="3">
    <name type="scientific">Candidatus Kentrum sp. SD</name>
    <dbReference type="NCBI Taxonomy" id="2126332"/>
    <lineage>
        <taxon>Bacteria</taxon>
        <taxon>Pseudomonadati</taxon>
        <taxon>Pseudomonadota</taxon>
        <taxon>Gammaproteobacteria</taxon>
        <taxon>Candidatus Kentrum</taxon>
    </lineage>
</organism>
<keyword evidence="1" id="KW-0812">Transmembrane</keyword>
<feature type="transmembrane region" description="Helical" evidence="1">
    <location>
        <begin position="256"/>
        <end position="275"/>
    </location>
</feature>